<dbReference type="KEGG" id="cch:Cag_1216"/>
<dbReference type="eggNOG" id="COG2044">
    <property type="taxonomic scope" value="Bacteria"/>
</dbReference>
<sequence length="120" mass="12719">MQQKLLLISTIGPEHPEKATLPFVIATAAQALDVKVVMFLQSNGVILAKKGEAETIAAPGLVPMKELLDTFLEMGGTLMLCSPCLKERYITPNDLIEGAEIGAAGTLVSEIMSATSVVTY</sequence>
<protein>
    <submittedName>
        <fullName evidence="1">Uncharacterized protein</fullName>
    </submittedName>
</protein>
<evidence type="ECO:0000313" key="1">
    <source>
        <dbReference type="EMBL" id="ABB28478.1"/>
    </source>
</evidence>
<dbReference type="HOGENOM" id="CLU_139144_2_1_10"/>
<dbReference type="InterPro" id="IPR027396">
    <property type="entry name" value="DsrEFH-like"/>
</dbReference>
<dbReference type="SUPFAM" id="SSF75169">
    <property type="entry name" value="DsrEFH-like"/>
    <property type="match status" value="1"/>
</dbReference>
<name>Q3AR97_CHLCH</name>
<accession>Q3AR97</accession>
<organism evidence="1">
    <name type="scientific">Chlorobium chlorochromatii (strain CaD3)</name>
    <dbReference type="NCBI Taxonomy" id="340177"/>
    <lineage>
        <taxon>Bacteria</taxon>
        <taxon>Pseudomonadati</taxon>
        <taxon>Chlorobiota</taxon>
        <taxon>Chlorobiia</taxon>
        <taxon>Chlorobiales</taxon>
        <taxon>Chlorobiaceae</taxon>
        <taxon>Chlorobium/Pelodictyon group</taxon>
        <taxon>Chlorobium</taxon>
    </lineage>
</organism>
<dbReference type="OrthoDB" id="9812053at2"/>
<proteinExistence type="predicted"/>
<dbReference type="EMBL" id="CP000108">
    <property type="protein sequence ID" value="ABB28478.1"/>
    <property type="molecule type" value="Genomic_DNA"/>
</dbReference>
<reference evidence="1" key="1">
    <citation type="submission" date="2005-08" db="EMBL/GenBank/DDBJ databases">
        <title>Complete sequence of Chlorobium chlorochromatii CaD3.</title>
        <authorList>
            <person name="Copeland A."/>
            <person name="Lucas S."/>
            <person name="Lapidus A."/>
            <person name="Barry K."/>
            <person name="Detter J.C."/>
            <person name="Glavina T."/>
            <person name="Hammon N."/>
            <person name="Israni S."/>
            <person name="Pitluck S."/>
            <person name="Bryant D."/>
            <person name="Schmutz J."/>
            <person name="Larimer F."/>
            <person name="Land M."/>
            <person name="Kyrpides N."/>
            <person name="Ivanova N."/>
            <person name="Richardson P."/>
        </authorList>
    </citation>
    <scope>NUCLEOTIDE SEQUENCE [LARGE SCALE GENOMIC DNA]</scope>
    <source>
        <strain evidence="1">CaD3</strain>
    </source>
</reference>
<dbReference type="Pfam" id="PF02635">
    <property type="entry name" value="DsrE"/>
    <property type="match status" value="1"/>
</dbReference>
<dbReference type="Gene3D" id="3.40.1260.10">
    <property type="entry name" value="DsrEFH-like"/>
    <property type="match status" value="1"/>
</dbReference>
<gene>
    <name evidence="1" type="ordered locus">Cag_1216</name>
</gene>
<dbReference type="InterPro" id="IPR003787">
    <property type="entry name" value="Sulphur_relay_DsrE/F-like"/>
</dbReference>
<dbReference type="STRING" id="340177.Cag_1216"/>
<dbReference type="AlphaFoldDB" id="Q3AR97"/>